<protein>
    <submittedName>
        <fullName evidence="4">N-acetyltransferase</fullName>
    </submittedName>
</protein>
<evidence type="ECO:0000259" key="3">
    <source>
        <dbReference type="PROSITE" id="PS51186"/>
    </source>
</evidence>
<evidence type="ECO:0000313" key="4">
    <source>
        <dbReference type="EMBL" id="PSJ59065.1"/>
    </source>
</evidence>
<organism evidence="4 5">
    <name type="scientific">Kumtagia ephedrae</name>
    <dbReference type="NCBI Taxonomy" id="2116701"/>
    <lineage>
        <taxon>Bacteria</taxon>
        <taxon>Pseudomonadati</taxon>
        <taxon>Pseudomonadota</taxon>
        <taxon>Alphaproteobacteria</taxon>
        <taxon>Hyphomicrobiales</taxon>
        <taxon>Phyllobacteriaceae</taxon>
        <taxon>Kumtagia</taxon>
    </lineage>
</organism>
<dbReference type="InterPro" id="IPR050832">
    <property type="entry name" value="Bact_Acetyltransf"/>
</dbReference>
<dbReference type="InterPro" id="IPR016181">
    <property type="entry name" value="Acyl_CoA_acyltransferase"/>
</dbReference>
<keyword evidence="1 4" id="KW-0808">Transferase</keyword>
<comment type="caution">
    <text evidence="4">The sequence shown here is derived from an EMBL/GenBank/DDBJ whole genome shotgun (WGS) entry which is preliminary data.</text>
</comment>
<keyword evidence="2" id="KW-0012">Acyltransferase</keyword>
<sequence length="160" mass="17863">MVNRHAARLRRLLDGSERPPRWPAGVSVRTLRDTADAKAMHGLLIRIYGEDDADVFPSFEDWWGRVSGDPEFSAELCFLASDTTGRLAGLAHCWTSAFLKDLAVRPDMRRRGIGAALLDHCFAVFRARGAARLDLKVELDNAAGLRLYERAGMVRVPWEG</sequence>
<dbReference type="Pfam" id="PF00583">
    <property type="entry name" value="Acetyltransf_1"/>
    <property type="match status" value="1"/>
</dbReference>
<dbReference type="OrthoDB" id="9803907at2"/>
<name>A0A2P7S9T0_9HYPH</name>
<evidence type="ECO:0000313" key="5">
    <source>
        <dbReference type="Proteomes" id="UP000241229"/>
    </source>
</evidence>
<dbReference type="PROSITE" id="PS51186">
    <property type="entry name" value="GNAT"/>
    <property type="match status" value="1"/>
</dbReference>
<dbReference type="PANTHER" id="PTHR43877">
    <property type="entry name" value="AMINOALKYLPHOSPHONATE N-ACETYLTRANSFERASE-RELATED-RELATED"/>
    <property type="match status" value="1"/>
</dbReference>
<dbReference type="CDD" id="cd04301">
    <property type="entry name" value="NAT_SF"/>
    <property type="match status" value="1"/>
</dbReference>
<dbReference type="EMBL" id="PXYK01000012">
    <property type="protein sequence ID" value="PSJ59065.1"/>
    <property type="molecule type" value="Genomic_DNA"/>
</dbReference>
<dbReference type="SUPFAM" id="SSF55729">
    <property type="entry name" value="Acyl-CoA N-acyltransferases (Nat)"/>
    <property type="match status" value="1"/>
</dbReference>
<dbReference type="InterPro" id="IPR000182">
    <property type="entry name" value="GNAT_dom"/>
</dbReference>
<gene>
    <name evidence="4" type="ORF">C7I84_13620</name>
</gene>
<keyword evidence="5" id="KW-1185">Reference proteome</keyword>
<dbReference type="AlphaFoldDB" id="A0A2P7S9T0"/>
<evidence type="ECO:0000256" key="1">
    <source>
        <dbReference type="ARBA" id="ARBA00022679"/>
    </source>
</evidence>
<dbReference type="GO" id="GO:0016747">
    <property type="term" value="F:acyltransferase activity, transferring groups other than amino-acyl groups"/>
    <property type="evidence" value="ECO:0007669"/>
    <property type="project" value="InterPro"/>
</dbReference>
<reference evidence="4 5" key="1">
    <citation type="submission" date="2018-03" db="EMBL/GenBank/DDBJ databases">
        <title>The draft genome of Mesorhizobium sp. 6GN-30.</title>
        <authorList>
            <person name="Liu L."/>
            <person name="Li L."/>
            <person name="Wang T."/>
            <person name="Zhang X."/>
            <person name="Liang L."/>
        </authorList>
    </citation>
    <scope>NUCLEOTIDE SEQUENCE [LARGE SCALE GENOMIC DNA]</scope>
    <source>
        <strain evidence="4 5">6GN30</strain>
    </source>
</reference>
<feature type="domain" description="N-acetyltransferase" evidence="3">
    <location>
        <begin position="26"/>
        <end position="160"/>
    </location>
</feature>
<proteinExistence type="predicted"/>
<evidence type="ECO:0000256" key="2">
    <source>
        <dbReference type="ARBA" id="ARBA00023315"/>
    </source>
</evidence>
<accession>A0A2P7S9T0</accession>
<dbReference type="RefSeq" id="WP_106772748.1">
    <property type="nucleotide sequence ID" value="NZ_PXYK01000012.1"/>
</dbReference>
<dbReference type="Proteomes" id="UP000241229">
    <property type="component" value="Unassembled WGS sequence"/>
</dbReference>
<dbReference type="Gene3D" id="3.40.630.30">
    <property type="match status" value="1"/>
</dbReference>